<name>A0A2J9V3H0_VIBMI</name>
<reference evidence="1" key="1">
    <citation type="submission" date="2017-12" db="EMBL/GenBank/DDBJ databases">
        <title>FDA dAtabase for Regulatory Grade micrObial Sequences (FDA-ARGOS): Supporting development and validation of Infectious Disease Dx tests.</title>
        <authorList>
            <person name="Hoffmann M."/>
            <person name="Allard M."/>
            <person name="Evans P."/>
            <person name="Brown E."/>
            <person name="Tallon L.J."/>
            <person name="Sadzewicz L."/>
            <person name="Sengamalay N."/>
            <person name="Ott S."/>
            <person name="Godinez A."/>
            <person name="Nagaraj S."/>
            <person name="Vavikolanu K."/>
            <person name="Aluvathingal J."/>
            <person name="Nadendla S."/>
            <person name="Hobson J."/>
            <person name="Sichtig H."/>
        </authorList>
    </citation>
    <scope>NUCLEOTIDE SEQUENCE [LARGE SCALE GENOMIC DNA]</scope>
    <source>
        <strain evidence="1">FDAARGOS_113</strain>
    </source>
</reference>
<dbReference type="AlphaFoldDB" id="A0A2J9V3H0"/>
<comment type="caution">
    <text evidence="1">The sequence shown here is derived from an EMBL/GenBank/DDBJ whole genome shotgun (WGS) entry which is preliminary data.</text>
</comment>
<protein>
    <submittedName>
        <fullName evidence="1">Uncharacterized protein</fullName>
    </submittedName>
</protein>
<evidence type="ECO:0000313" key="1">
    <source>
        <dbReference type="EMBL" id="PNM58310.1"/>
    </source>
</evidence>
<gene>
    <name evidence="1" type="ORF">AL544_020755</name>
</gene>
<proteinExistence type="predicted"/>
<dbReference type="EMBL" id="LOSJ02000002">
    <property type="protein sequence ID" value="PNM58310.1"/>
    <property type="molecule type" value="Genomic_DNA"/>
</dbReference>
<accession>A0A2J9V3H0</accession>
<evidence type="ECO:0000313" key="2">
    <source>
        <dbReference type="Proteomes" id="UP000053748"/>
    </source>
</evidence>
<dbReference type="RefSeq" id="WP_000175931.1">
    <property type="nucleotide sequence ID" value="NZ_CAWMSS010000001.1"/>
</dbReference>
<dbReference type="Proteomes" id="UP000053748">
    <property type="component" value="Unassembled WGS sequence"/>
</dbReference>
<keyword evidence="2" id="KW-1185">Reference proteome</keyword>
<organism evidence="1 2">
    <name type="scientific">Vibrio mimicus</name>
    <dbReference type="NCBI Taxonomy" id="674"/>
    <lineage>
        <taxon>Bacteria</taxon>
        <taxon>Pseudomonadati</taxon>
        <taxon>Pseudomonadota</taxon>
        <taxon>Gammaproteobacteria</taxon>
        <taxon>Vibrionales</taxon>
        <taxon>Vibrionaceae</taxon>
        <taxon>Vibrio</taxon>
    </lineage>
</organism>
<sequence>MTLSPVLVRYECKNCGVFTKSFSPMAPYPRYSPCLACKSISPLYFENKIRKEDFQKDQVRKAGLDMISAADYLESKDTENAAKRLRRAGEYFKQLP</sequence>